<feature type="chain" id="PRO_5036209802" evidence="2">
    <location>
        <begin position="19"/>
        <end position="338"/>
    </location>
</feature>
<accession>A0A7R9AAC0</accession>
<dbReference type="EMBL" id="LR902331">
    <property type="protein sequence ID" value="CAD7250365.1"/>
    <property type="molecule type" value="Genomic_DNA"/>
</dbReference>
<keyword evidence="2" id="KW-0732">Signal</keyword>
<evidence type="ECO:0000313" key="4">
    <source>
        <dbReference type="Proteomes" id="UP000677054"/>
    </source>
</evidence>
<reference evidence="3" key="1">
    <citation type="submission" date="2020-11" db="EMBL/GenBank/DDBJ databases">
        <authorList>
            <person name="Tran Van P."/>
        </authorList>
    </citation>
    <scope>NUCLEOTIDE SEQUENCE</scope>
</reference>
<protein>
    <submittedName>
        <fullName evidence="3">Uncharacterized protein</fullName>
    </submittedName>
</protein>
<dbReference type="AlphaFoldDB" id="A0A7R9AAC0"/>
<feature type="signal peptide" evidence="2">
    <location>
        <begin position="1"/>
        <end position="18"/>
    </location>
</feature>
<name>A0A7R9AAC0_9CRUS</name>
<sequence>MQRSVALTLLFGLGLSLAQDQGAYIFDLPNYDETGAWSFRNQYCTDFDAGCDPYIGDDVISSACVTGVWIFYSEAYYNSDNFGGVEWIHGDDFCYNLGTTNNQVTSLRYAGDANEWKLDSITLFQFDLFFGSEYYEWADTTDVQGMPAVGSIIIIGHNYWTIYSSTNFSGDRVCLGVQLGEFVGFAADLNEYAGKVGSSANDRADRAPLVPSFPHPSALQKWQKYCWPDVERTQVEPRKKSRANHLTAIRTVSKPVQEEDNGTRTIVDSSLWSIPAQGYSRQFRPGSWKAGSSMVHMKGTEATAGSTNRKRPTMSRLQQTTRQPFATDCPSMAHAHVN</sequence>
<feature type="compositionally biased region" description="Polar residues" evidence="1">
    <location>
        <begin position="315"/>
        <end position="324"/>
    </location>
</feature>
<evidence type="ECO:0000313" key="3">
    <source>
        <dbReference type="EMBL" id="CAD7250365.1"/>
    </source>
</evidence>
<dbReference type="Proteomes" id="UP000677054">
    <property type="component" value="Unassembled WGS sequence"/>
</dbReference>
<proteinExistence type="predicted"/>
<feature type="region of interest" description="Disordered" evidence="1">
    <location>
        <begin position="301"/>
        <end position="338"/>
    </location>
</feature>
<evidence type="ECO:0000256" key="1">
    <source>
        <dbReference type="SAM" id="MobiDB-lite"/>
    </source>
</evidence>
<dbReference type="EMBL" id="CAJPEV010002814">
    <property type="protein sequence ID" value="CAG0898118.1"/>
    <property type="molecule type" value="Genomic_DNA"/>
</dbReference>
<gene>
    <name evidence="3" type="ORF">DSTB1V02_LOCUS10144</name>
</gene>
<dbReference type="OrthoDB" id="6381640at2759"/>
<organism evidence="3">
    <name type="scientific">Darwinula stevensoni</name>
    <dbReference type="NCBI Taxonomy" id="69355"/>
    <lineage>
        <taxon>Eukaryota</taxon>
        <taxon>Metazoa</taxon>
        <taxon>Ecdysozoa</taxon>
        <taxon>Arthropoda</taxon>
        <taxon>Crustacea</taxon>
        <taxon>Oligostraca</taxon>
        <taxon>Ostracoda</taxon>
        <taxon>Podocopa</taxon>
        <taxon>Podocopida</taxon>
        <taxon>Darwinulocopina</taxon>
        <taxon>Darwinuloidea</taxon>
        <taxon>Darwinulidae</taxon>
        <taxon>Darwinula</taxon>
    </lineage>
</organism>
<evidence type="ECO:0000256" key="2">
    <source>
        <dbReference type="SAM" id="SignalP"/>
    </source>
</evidence>
<keyword evidence="4" id="KW-1185">Reference proteome</keyword>